<reference evidence="3 4" key="1">
    <citation type="submission" date="2018-07" db="EMBL/GenBank/DDBJ databases">
        <title>a novel species of Sphingomonas isolated from the rhizosphere soil of Araceae plant.</title>
        <authorList>
            <person name="Zhiyong W."/>
            <person name="Qinglan Z."/>
            <person name="Zhiwei F."/>
            <person name="Ding X."/>
            <person name="Gejiao W."/>
            <person name="Shixue Z."/>
        </authorList>
    </citation>
    <scope>NUCLEOTIDE SEQUENCE [LARGE SCALE GENOMIC DNA]</scope>
    <source>
        <strain evidence="3 4">WZY 27</strain>
    </source>
</reference>
<dbReference type="InterPro" id="IPR006860">
    <property type="entry name" value="FecR"/>
</dbReference>
<dbReference type="PANTHER" id="PTHR30273">
    <property type="entry name" value="PERIPLASMIC SIGNAL SENSOR AND SIGMA FACTOR ACTIVATOR FECR-RELATED"/>
    <property type="match status" value="1"/>
</dbReference>
<accession>A0A369VT83</accession>
<gene>
    <name evidence="3" type="ORF">DVW87_15800</name>
</gene>
<keyword evidence="1" id="KW-1133">Transmembrane helix</keyword>
<dbReference type="OrthoDB" id="9798846at2"/>
<keyword evidence="4" id="KW-1185">Reference proteome</keyword>
<dbReference type="AlphaFoldDB" id="A0A369VT83"/>
<dbReference type="PIRSF" id="PIRSF018266">
    <property type="entry name" value="FecR"/>
    <property type="match status" value="1"/>
</dbReference>
<keyword evidence="1" id="KW-0472">Membrane</keyword>
<dbReference type="Pfam" id="PF04773">
    <property type="entry name" value="FecR"/>
    <property type="match status" value="1"/>
</dbReference>
<keyword evidence="1" id="KW-0812">Transmembrane</keyword>
<dbReference type="RefSeq" id="WP_114688803.1">
    <property type="nucleotide sequence ID" value="NZ_QQNB01000004.1"/>
</dbReference>
<feature type="transmembrane region" description="Helical" evidence="1">
    <location>
        <begin position="44"/>
        <end position="65"/>
    </location>
</feature>
<evidence type="ECO:0000259" key="2">
    <source>
        <dbReference type="Pfam" id="PF04773"/>
    </source>
</evidence>
<evidence type="ECO:0000256" key="1">
    <source>
        <dbReference type="SAM" id="Phobius"/>
    </source>
</evidence>
<dbReference type="PANTHER" id="PTHR30273:SF2">
    <property type="entry name" value="PROTEIN FECR"/>
    <property type="match status" value="1"/>
</dbReference>
<comment type="caution">
    <text evidence="3">The sequence shown here is derived from an EMBL/GenBank/DDBJ whole genome shotgun (WGS) entry which is preliminary data.</text>
</comment>
<evidence type="ECO:0000313" key="3">
    <source>
        <dbReference type="EMBL" id="RDE04390.1"/>
    </source>
</evidence>
<sequence>MNRAAVAEPVEPAALTDALQAAASRYGRLSDEQIRAMRRRRRTAVTMAASATGALALAFVGADWLKPAPIAPAVWERTLATRAGEMGTLRLADGSTVKLSGATKVRVRYAGNQRSAQLLAGQAYFDVAHDPSRPFTVRAGASETRVLGTAFDLDLTRRQVALAVYRGAVGFDPVDPARKPKGVVVRAGYRSNIAGGVAAAPVRFDPELPDWRQGWIDTAGMRLDDLAEMLDRQGNVRIATPREPLASTRVFGRFRTDNPRQLLGAMGEGFGFRVRDAGDRLTLEPAG</sequence>
<evidence type="ECO:0000313" key="4">
    <source>
        <dbReference type="Proteomes" id="UP000253918"/>
    </source>
</evidence>
<organism evidence="3 4">
    <name type="scientific">Sphingomonas aracearum</name>
    <dbReference type="NCBI Taxonomy" id="2283317"/>
    <lineage>
        <taxon>Bacteria</taxon>
        <taxon>Pseudomonadati</taxon>
        <taxon>Pseudomonadota</taxon>
        <taxon>Alphaproteobacteria</taxon>
        <taxon>Sphingomonadales</taxon>
        <taxon>Sphingomonadaceae</taxon>
        <taxon>Sphingomonas</taxon>
    </lineage>
</organism>
<protein>
    <submittedName>
        <fullName evidence="3">FecR family protein</fullName>
    </submittedName>
</protein>
<dbReference type="Proteomes" id="UP000253918">
    <property type="component" value="Unassembled WGS sequence"/>
</dbReference>
<feature type="domain" description="FecR protein" evidence="2">
    <location>
        <begin position="78"/>
        <end position="169"/>
    </location>
</feature>
<proteinExistence type="predicted"/>
<dbReference type="InterPro" id="IPR012373">
    <property type="entry name" value="Ferrdict_sens_TM"/>
</dbReference>
<dbReference type="EMBL" id="QQNB01000004">
    <property type="protein sequence ID" value="RDE04390.1"/>
    <property type="molecule type" value="Genomic_DNA"/>
</dbReference>
<name>A0A369VT83_9SPHN</name>
<dbReference type="GO" id="GO:0016989">
    <property type="term" value="F:sigma factor antagonist activity"/>
    <property type="evidence" value="ECO:0007669"/>
    <property type="project" value="TreeGrafter"/>
</dbReference>
<dbReference type="Gene3D" id="2.60.120.1440">
    <property type="match status" value="1"/>
</dbReference>